<dbReference type="KEGG" id="sus:Acid_4462"/>
<dbReference type="eggNOG" id="ENOG502ZBZB">
    <property type="taxonomic scope" value="Bacteria"/>
</dbReference>
<evidence type="ECO:0000313" key="3">
    <source>
        <dbReference type="EMBL" id="ABJ85423.1"/>
    </source>
</evidence>
<reference evidence="3" key="1">
    <citation type="submission" date="2006-10" db="EMBL/GenBank/DDBJ databases">
        <title>Complete sequence of Solibacter usitatus Ellin6076.</title>
        <authorList>
            <consortium name="US DOE Joint Genome Institute"/>
            <person name="Copeland A."/>
            <person name="Lucas S."/>
            <person name="Lapidus A."/>
            <person name="Barry K."/>
            <person name="Detter J.C."/>
            <person name="Glavina del Rio T."/>
            <person name="Hammon N."/>
            <person name="Israni S."/>
            <person name="Dalin E."/>
            <person name="Tice H."/>
            <person name="Pitluck S."/>
            <person name="Thompson L.S."/>
            <person name="Brettin T."/>
            <person name="Bruce D."/>
            <person name="Han C."/>
            <person name="Tapia R."/>
            <person name="Gilna P."/>
            <person name="Schmutz J."/>
            <person name="Larimer F."/>
            <person name="Land M."/>
            <person name="Hauser L."/>
            <person name="Kyrpides N."/>
            <person name="Mikhailova N."/>
            <person name="Janssen P.H."/>
            <person name="Kuske C.R."/>
            <person name="Richardson P."/>
        </authorList>
    </citation>
    <scope>NUCLEOTIDE SEQUENCE</scope>
    <source>
        <strain evidence="3">Ellin6076</strain>
    </source>
</reference>
<dbReference type="Pfam" id="PF13739">
    <property type="entry name" value="PdaC"/>
    <property type="match status" value="1"/>
</dbReference>
<name>Q01Y42_SOLUE</name>
<proteinExistence type="predicted"/>
<evidence type="ECO:0000259" key="2">
    <source>
        <dbReference type="Pfam" id="PF13739"/>
    </source>
</evidence>
<gene>
    <name evidence="3" type="ordered locus">Acid_4462</name>
</gene>
<organism evidence="3">
    <name type="scientific">Solibacter usitatus (strain Ellin6076)</name>
    <dbReference type="NCBI Taxonomy" id="234267"/>
    <lineage>
        <taxon>Bacteria</taxon>
        <taxon>Pseudomonadati</taxon>
        <taxon>Acidobacteriota</taxon>
        <taxon>Terriglobia</taxon>
        <taxon>Bryobacterales</taxon>
        <taxon>Solibacteraceae</taxon>
        <taxon>Candidatus Solibacter</taxon>
    </lineage>
</organism>
<dbReference type="HOGENOM" id="CLU_083883_1_0_0"/>
<dbReference type="Pfam" id="PF11738">
    <property type="entry name" value="DUF3298"/>
    <property type="match status" value="1"/>
</dbReference>
<protein>
    <recommendedName>
        <fullName evidence="4">DUF3298 domain-containing protein</fullName>
    </recommendedName>
</protein>
<sequence length="243" mass="26381">MLHSGVEALSAMTRLVVALLIAAAELPTFESRHIERTIPGCGDVKEGCVHVELTYVELVSGPEDVREKVNAAIRDAIVSRPQDGLKLTPAEYADHFATDYQKGSLSKSVKVSRASPPAISLEYSESSYTGGAHGNFATVYLNFEAATGETLKLASIVKAGSTARLTAIAEAHFRKQRELAPDASLKAAGFWFPEGRFQLSPIFGLSEKELIFQYNLYDVAPYSMGPTTVTIPFSEIRGLLRPM</sequence>
<feature type="domain" description="DUF3298" evidence="1">
    <location>
        <begin position="156"/>
        <end position="234"/>
    </location>
</feature>
<feature type="domain" description="Deacetylase PdaC" evidence="2">
    <location>
        <begin position="48"/>
        <end position="135"/>
    </location>
</feature>
<dbReference type="Gene3D" id="3.90.640.20">
    <property type="entry name" value="Heat-shock cognate protein, ATPase"/>
    <property type="match status" value="1"/>
</dbReference>
<dbReference type="EMBL" id="CP000473">
    <property type="protein sequence ID" value="ABJ85423.1"/>
    <property type="molecule type" value="Genomic_DNA"/>
</dbReference>
<dbReference type="InParanoid" id="Q01Y42"/>
<dbReference type="InterPro" id="IPR037126">
    <property type="entry name" value="PdaC/RsiV-like_sf"/>
</dbReference>
<dbReference type="InterPro" id="IPR025303">
    <property type="entry name" value="PdaC"/>
</dbReference>
<evidence type="ECO:0000259" key="1">
    <source>
        <dbReference type="Pfam" id="PF11738"/>
    </source>
</evidence>
<dbReference type="AlphaFoldDB" id="Q01Y42"/>
<evidence type="ECO:0008006" key="4">
    <source>
        <dbReference type="Google" id="ProtNLM"/>
    </source>
</evidence>
<dbReference type="InterPro" id="IPR021729">
    <property type="entry name" value="DUF3298"/>
</dbReference>
<accession>Q01Y42</accession>
<dbReference type="Gene3D" id="3.30.565.40">
    <property type="entry name" value="Fervidobacterium nodosum Rt17-B1 like"/>
    <property type="match status" value="1"/>
</dbReference>
<dbReference type="STRING" id="234267.Acid_4462"/>